<proteinExistence type="predicted"/>
<comment type="caution">
    <text evidence="2">The sequence shown here is derived from an EMBL/GenBank/DDBJ whole genome shotgun (WGS) entry which is preliminary data.</text>
</comment>
<keyword evidence="1" id="KW-0732">Signal</keyword>
<reference evidence="2 3" key="1">
    <citation type="journal article" date="2019" name="Int. J. Syst. Evol. Microbiol.">
        <title>The Global Catalogue of Microorganisms (GCM) 10K type strain sequencing project: providing services to taxonomists for standard genome sequencing and annotation.</title>
        <authorList>
            <consortium name="The Broad Institute Genomics Platform"/>
            <consortium name="The Broad Institute Genome Sequencing Center for Infectious Disease"/>
            <person name="Wu L."/>
            <person name="Ma J."/>
        </authorList>
    </citation>
    <scope>NUCLEOTIDE SEQUENCE [LARGE SCALE GENOMIC DNA]</scope>
    <source>
        <strain evidence="2 3">JCM 14603</strain>
    </source>
</reference>
<dbReference type="SUPFAM" id="SSF52266">
    <property type="entry name" value="SGNH hydrolase"/>
    <property type="match status" value="1"/>
</dbReference>
<dbReference type="Gene3D" id="3.40.50.1110">
    <property type="entry name" value="SGNH hydrolase"/>
    <property type="match status" value="1"/>
</dbReference>
<evidence type="ECO:0000313" key="3">
    <source>
        <dbReference type="Proteomes" id="UP001500238"/>
    </source>
</evidence>
<sequence>MRDLFMMLPLLLVAAPAAAQDAVKPAPARPVRAEALTAPPAASDRQYAPAAGQPVRTILFVGNSFTQGAHSGVRNWHPEYVTDLNGAGYGGVPSLFAALAKQKGLNYAVSLETQGGKTLGFHYAQRRQLFDRAWDVVVLQELSTLSREQPGDPIDYIRDVGRLTKLFRSRNPDVQIQLMSTWTRADETYLATGHWYGKPVSAMAVDLRAAADTAKARTPGVTGILPVGEAWNRAMNAGVADPNPYDGRTYGQMDLWTYDHYHASVHGYYLEALIVFGRVTGIDPTSFGKDEAAADSIGISPDEAVQLQKVAADQITAETSQAQRR</sequence>
<evidence type="ECO:0008006" key="4">
    <source>
        <dbReference type="Google" id="ProtNLM"/>
    </source>
</evidence>
<feature type="chain" id="PRO_5045666470" description="PEP-CTERM sorting domain-containing protein" evidence="1">
    <location>
        <begin position="20"/>
        <end position="325"/>
    </location>
</feature>
<accession>A0ABN1HQ86</accession>
<evidence type="ECO:0000256" key="1">
    <source>
        <dbReference type="SAM" id="SignalP"/>
    </source>
</evidence>
<feature type="signal peptide" evidence="1">
    <location>
        <begin position="1"/>
        <end position="19"/>
    </location>
</feature>
<gene>
    <name evidence="2" type="ORF">GCM10009102_09350</name>
</gene>
<dbReference type="InterPro" id="IPR036514">
    <property type="entry name" value="SGNH_hydro_sf"/>
</dbReference>
<dbReference type="EMBL" id="BAAAES010000006">
    <property type="protein sequence ID" value="GAA0662494.1"/>
    <property type="molecule type" value="Genomic_DNA"/>
</dbReference>
<name>A0ABN1HQ86_9SPHN</name>
<dbReference type="Proteomes" id="UP001500238">
    <property type="component" value="Unassembled WGS sequence"/>
</dbReference>
<keyword evidence="3" id="KW-1185">Reference proteome</keyword>
<protein>
    <recommendedName>
        <fullName evidence="4">PEP-CTERM sorting domain-containing protein</fullName>
    </recommendedName>
</protein>
<evidence type="ECO:0000313" key="2">
    <source>
        <dbReference type="EMBL" id="GAA0662494.1"/>
    </source>
</evidence>
<dbReference type="RefSeq" id="WP_243848512.1">
    <property type="nucleotide sequence ID" value="NZ_BAAAES010000006.1"/>
</dbReference>
<organism evidence="2 3">
    <name type="scientific">Sphingomonas insulae</name>
    <dbReference type="NCBI Taxonomy" id="424800"/>
    <lineage>
        <taxon>Bacteria</taxon>
        <taxon>Pseudomonadati</taxon>
        <taxon>Pseudomonadota</taxon>
        <taxon>Alphaproteobacteria</taxon>
        <taxon>Sphingomonadales</taxon>
        <taxon>Sphingomonadaceae</taxon>
        <taxon>Sphingomonas</taxon>
    </lineage>
</organism>